<dbReference type="InterPro" id="IPR011060">
    <property type="entry name" value="RibuloseP-bd_barrel"/>
</dbReference>
<evidence type="ECO:0000256" key="6">
    <source>
        <dbReference type="ARBA" id="ARBA00023239"/>
    </source>
</evidence>
<protein>
    <recommendedName>
        <fullName evidence="8">Tryptophan synthase alpha chain</fullName>
        <ecNumber evidence="8">4.2.1.20</ecNumber>
    </recommendedName>
</protein>
<comment type="function">
    <text evidence="8">The alpha subunit is responsible for the aldol cleavage of indoleglycerol phosphate to indole and glyceraldehyde 3-phosphate.</text>
</comment>
<evidence type="ECO:0000256" key="5">
    <source>
        <dbReference type="ARBA" id="ARBA00023141"/>
    </source>
</evidence>
<keyword evidence="3 8" id="KW-0028">Amino-acid biosynthesis</keyword>
<comment type="similarity">
    <text evidence="8 9">Belongs to the TrpA family.</text>
</comment>
<geneLocation type="plasmid" evidence="10">
    <name>pFRL6</name>
</geneLocation>
<evidence type="ECO:0000256" key="1">
    <source>
        <dbReference type="ARBA" id="ARBA00004733"/>
    </source>
</evidence>
<keyword evidence="4 8" id="KW-0822">Tryptophan biosynthesis</keyword>
<evidence type="ECO:0000313" key="10">
    <source>
        <dbReference type="EMBL" id="AHE40193.1"/>
    </source>
</evidence>
<dbReference type="RefSeq" id="WP_024127457.1">
    <property type="nucleotide sequence ID" value="NC_023286.1"/>
</dbReference>
<feature type="active site" description="Proton acceptor" evidence="8">
    <location>
        <position position="50"/>
    </location>
</feature>
<evidence type="ECO:0000256" key="4">
    <source>
        <dbReference type="ARBA" id="ARBA00022822"/>
    </source>
</evidence>
<comment type="subunit">
    <text evidence="2 8">Tetramer of two alpha and two beta chains.</text>
</comment>
<dbReference type="EMBL" id="KF602051">
    <property type="protein sequence ID" value="AHE40193.1"/>
    <property type="molecule type" value="Genomic_DNA"/>
</dbReference>
<dbReference type="SUPFAM" id="SSF51366">
    <property type="entry name" value="Ribulose-phoshate binding barrel"/>
    <property type="match status" value="1"/>
</dbReference>
<dbReference type="HAMAP" id="MF_00131">
    <property type="entry name" value="Trp_synth_alpha"/>
    <property type="match status" value="1"/>
</dbReference>
<dbReference type="NCBIfam" id="TIGR00262">
    <property type="entry name" value="trpA"/>
    <property type="match status" value="1"/>
</dbReference>
<comment type="pathway">
    <text evidence="1 8">Amino-acid biosynthesis; L-tryptophan biosynthesis; L-tryptophan from chorismate: step 5/5.</text>
</comment>
<proteinExistence type="inferred from homology"/>
<dbReference type="GO" id="GO:0004834">
    <property type="term" value="F:tryptophan synthase activity"/>
    <property type="evidence" value="ECO:0007669"/>
    <property type="project" value="UniProtKB-UniRule"/>
</dbReference>
<organism evidence="10">
    <name type="scientific">Streptomyces sp. F12</name>
    <dbReference type="NCBI Taxonomy" id="1436084"/>
    <lineage>
        <taxon>Bacteria</taxon>
        <taxon>Bacillati</taxon>
        <taxon>Actinomycetota</taxon>
        <taxon>Actinomycetes</taxon>
        <taxon>Kitasatosporales</taxon>
        <taxon>Streptomycetaceae</taxon>
        <taxon>Streptomyces</taxon>
    </lineage>
</organism>
<feature type="active site" description="Proton acceptor" evidence="8">
    <location>
        <position position="61"/>
    </location>
</feature>
<keyword evidence="5 8" id="KW-0057">Aromatic amino acid biosynthesis</keyword>
<evidence type="ECO:0000256" key="8">
    <source>
        <dbReference type="HAMAP-Rule" id="MF_00131"/>
    </source>
</evidence>
<dbReference type="Pfam" id="PF00290">
    <property type="entry name" value="Trp_syntA"/>
    <property type="match status" value="1"/>
</dbReference>
<dbReference type="Gene3D" id="3.20.20.70">
    <property type="entry name" value="Aldolase class I"/>
    <property type="match status" value="1"/>
</dbReference>
<reference evidence="10" key="1">
    <citation type="submission" date="2013-09" db="EMBL/GenBank/DDBJ databases">
        <title>Complete nucleotide sequence of Streptomyces linear plasmid pFRL6.</title>
        <authorList>
            <person name="Chen Z."/>
            <person name="Fang P."/>
            <person name="Qin Z."/>
        </authorList>
    </citation>
    <scope>NUCLEOTIDE SEQUENCE</scope>
    <source>
        <plasmid evidence="10">pFRL6</plasmid>
    </source>
</reference>
<dbReference type="AlphaFoldDB" id="V9Z7U7"/>
<dbReference type="EC" id="4.2.1.20" evidence="8"/>
<gene>
    <name evidence="8" type="primary">trpA</name>
    <name evidence="10" type="ORF">pFRL6_106</name>
</gene>
<dbReference type="UniPathway" id="UPA00035">
    <property type="reaction ID" value="UER00044"/>
</dbReference>
<dbReference type="PANTHER" id="PTHR43406">
    <property type="entry name" value="TRYPTOPHAN SYNTHASE, ALPHA CHAIN"/>
    <property type="match status" value="1"/>
</dbReference>
<evidence type="ECO:0000256" key="2">
    <source>
        <dbReference type="ARBA" id="ARBA00011270"/>
    </source>
</evidence>
<comment type="catalytic activity">
    <reaction evidence="7 8">
        <text>(1S,2R)-1-C-(indol-3-yl)glycerol 3-phosphate + L-serine = D-glyceraldehyde 3-phosphate + L-tryptophan + H2O</text>
        <dbReference type="Rhea" id="RHEA:10532"/>
        <dbReference type="ChEBI" id="CHEBI:15377"/>
        <dbReference type="ChEBI" id="CHEBI:33384"/>
        <dbReference type="ChEBI" id="CHEBI:57912"/>
        <dbReference type="ChEBI" id="CHEBI:58866"/>
        <dbReference type="ChEBI" id="CHEBI:59776"/>
        <dbReference type="EC" id="4.2.1.20"/>
    </reaction>
</comment>
<evidence type="ECO:0000256" key="9">
    <source>
        <dbReference type="RuleBase" id="RU003662"/>
    </source>
</evidence>
<keyword evidence="10" id="KW-0614">Plasmid</keyword>
<accession>V9Z7U7</accession>
<dbReference type="InterPro" id="IPR002028">
    <property type="entry name" value="Trp_synthase_suA"/>
</dbReference>
<keyword evidence="6 8" id="KW-0456">Lyase</keyword>
<name>V9Z7U7_9ACTN</name>
<dbReference type="CDD" id="cd04724">
    <property type="entry name" value="Tryptophan_synthase_alpha"/>
    <property type="match status" value="1"/>
</dbReference>
<evidence type="ECO:0000256" key="7">
    <source>
        <dbReference type="ARBA" id="ARBA00049047"/>
    </source>
</evidence>
<dbReference type="GO" id="GO:0005829">
    <property type="term" value="C:cytosol"/>
    <property type="evidence" value="ECO:0007669"/>
    <property type="project" value="TreeGrafter"/>
</dbReference>
<sequence length="277" mass="28922">MTHPTPDRLTAALSQSDPALGVFLPAGFPAPGLDLEALQAFAAVGARVLEVGLPYSDPSLDGPAITTAYQHALRHGTRIADVLTTVRRAVATTDAAVLVMTYYNPVYRYGIDRFTRMLADAGAAGAMIPDLPIEAAAPWIAACRAAGLHTPQFVARHTSDTRLAQIAVTASGWLYAPATHGKTGARHDLDLPALEAFTTRLRQTTALPVVTGIGVATPQHAAQVAPFVDGAVIGSPVVRILLDRPDSLGVAEAADHTAAFVESLRTRGLSPLQATAS</sequence>
<dbReference type="InterPro" id="IPR013785">
    <property type="entry name" value="Aldolase_TIM"/>
</dbReference>
<dbReference type="PANTHER" id="PTHR43406:SF1">
    <property type="entry name" value="TRYPTOPHAN SYNTHASE ALPHA CHAIN, CHLOROPLASTIC"/>
    <property type="match status" value="1"/>
</dbReference>
<evidence type="ECO:0000256" key="3">
    <source>
        <dbReference type="ARBA" id="ARBA00022605"/>
    </source>
</evidence>